<comment type="caution">
    <text evidence="2">The sequence shown here is derived from an EMBL/GenBank/DDBJ whole genome shotgun (WGS) entry which is preliminary data.</text>
</comment>
<keyword evidence="3" id="KW-1185">Reference proteome</keyword>
<dbReference type="SUPFAM" id="SSF54909">
    <property type="entry name" value="Dimeric alpha+beta barrel"/>
    <property type="match status" value="1"/>
</dbReference>
<dbReference type="RefSeq" id="WP_121934338.1">
    <property type="nucleotide sequence ID" value="NZ_RDOJ01000006.1"/>
</dbReference>
<accession>A0A3L9MDH8</accession>
<dbReference type="InterPro" id="IPR013097">
    <property type="entry name" value="Dabb"/>
</dbReference>
<gene>
    <name evidence="2" type="ORF">EAH69_06305</name>
</gene>
<dbReference type="OrthoDB" id="7189263at2"/>
<dbReference type="EMBL" id="RDOJ01000006">
    <property type="protein sequence ID" value="RLZ10753.1"/>
    <property type="molecule type" value="Genomic_DNA"/>
</dbReference>
<dbReference type="PROSITE" id="PS51502">
    <property type="entry name" value="S_R_A_B_BARREL"/>
    <property type="match status" value="1"/>
</dbReference>
<evidence type="ECO:0000313" key="2">
    <source>
        <dbReference type="EMBL" id="RLZ10753.1"/>
    </source>
</evidence>
<name>A0A3L9MDH8_9FLAO</name>
<protein>
    <submittedName>
        <fullName evidence="2">Dabb family protein</fullName>
    </submittedName>
</protein>
<dbReference type="Pfam" id="PF07876">
    <property type="entry name" value="Dabb"/>
    <property type="match status" value="1"/>
</dbReference>
<dbReference type="AlphaFoldDB" id="A0A3L9MDH8"/>
<dbReference type="SMART" id="SM00886">
    <property type="entry name" value="Dabb"/>
    <property type="match status" value="1"/>
</dbReference>
<dbReference type="Proteomes" id="UP000275348">
    <property type="component" value="Unassembled WGS sequence"/>
</dbReference>
<evidence type="ECO:0000259" key="1">
    <source>
        <dbReference type="PROSITE" id="PS51502"/>
    </source>
</evidence>
<dbReference type="Gene3D" id="3.30.70.100">
    <property type="match status" value="1"/>
</dbReference>
<sequence length="98" mass="11235">MLAHHVLFWLKDDATEEEVKQFHQALLDLEPIAPSAFFHVGTPAAIERDVIDASYSFSLFAAFETMEQFETYQKHPEHIAFLNGPNKLAKRVLIYDAD</sequence>
<organism evidence="2 3">
    <name type="scientific">Faecalibacter macacae</name>
    <dbReference type="NCBI Taxonomy" id="1859289"/>
    <lineage>
        <taxon>Bacteria</taxon>
        <taxon>Pseudomonadati</taxon>
        <taxon>Bacteroidota</taxon>
        <taxon>Flavobacteriia</taxon>
        <taxon>Flavobacteriales</taxon>
        <taxon>Weeksellaceae</taxon>
        <taxon>Faecalibacter</taxon>
    </lineage>
</organism>
<evidence type="ECO:0000313" key="3">
    <source>
        <dbReference type="Proteomes" id="UP000275348"/>
    </source>
</evidence>
<feature type="domain" description="Stress-response A/B barrel" evidence="1">
    <location>
        <begin position="2"/>
        <end position="97"/>
    </location>
</feature>
<reference evidence="2 3" key="1">
    <citation type="submission" date="2018-10" db="EMBL/GenBank/DDBJ databases">
        <authorList>
            <person name="Chen X."/>
        </authorList>
    </citation>
    <scope>NUCLEOTIDE SEQUENCE [LARGE SCALE GENOMIC DNA]</scope>
    <source>
        <strain evidence="2 3">YIM 102668</strain>
    </source>
</reference>
<dbReference type="InterPro" id="IPR011008">
    <property type="entry name" value="Dimeric_a/b-barrel"/>
</dbReference>
<proteinExistence type="predicted"/>